<dbReference type="RefSeq" id="WP_353649276.1">
    <property type="nucleotide sequence ID" value="NZ_CP159218.1"/>
</dbReference>
<dbReference type="GO" id="GO:0005886">
    <property type="term" value="C:plasma membrane"/>
    <property type="evidence" value="ECO:0007669"/>
    <property type="project" value="UniProtKB-SubCell"/>
</dbReference>
<feature type="transmembrane region" description="Helical" evidence="7">
    <location>
        <begin position="203"/>
        <end position="224"/>
    </location>
</feature>
<dbReference type="Gene3D" id="1.10.3720.10">
    <property type="entry name" value="MetI-like"/>
    <property type="match status" value="1"/>
</dbReference>
<evidence type="ECO:0000256" key="1">
    <source>
        <dbReference type="ARBA" id="ARBA00004651"/>
    </source>
</evidence>
<dbReference type="PANTHER" id="PTHR32243">
    <property type="entry name" value="MALTOSE TRANSPORT SYSTEM PERMEASE-RELATED"/>
    <property type="match status" value="1"/>
</dbReference>
<organism evidence="9">
    <name type="scientific">Nakamurella sp. A5-74</name>
    <dbReference type="NCBI Taxonomy" id="3158264"/>
    <lineage>
        <taxon>Bacteria</taxon>
        <taxon>Bacillati</taxon>
        <taxon>Actinomycetota</taxon>
        <taxon>Actinomycetes</taxon>
        <taxon>Nakamurellales</taxon>
        <taxon>Nakamurellaceae</taxon>
        <taxon>Nakamurella</taxon>
    </lineage>
</organism>
<feature type="transmembrane region" description="Helical" evidence="7">
    <location>
        <begin position="122"/>
        <end position="144"/>
    </location>
</feature>
<dbReference type="PROSITE" id="PS50928">
    <property type="entry name" value="ABC_TM1"/>
    <property type="match status" value="1"/>
</dbReference>
<dbReference type="CDD" id="cd06261">
    <property type="entry name" value="TM_PBP2"/>
    <property type="match status" value="1"/>
</dbReference>
<feature type="transmembrane region" description="Helical" evidence="7">
    <location>
        <begin position="87"/>
        <end position="110"/>
    </location>
</feature>
<dbReference type="InterPro" id="IPR050901">
    <property type="entry name" value="BP-dep_ABC_trans_perm"/>
</dbReference>
<evidence type="ECO:0000256" key="7">
    <source>
        <dbReference type="RuleBase" id="RU363032"/>
    </source>
</evidence>
<keyword evidence="3" id="KW-1003">Cell membrane</keyword>
<feature type="transmembrane region" description="Helical" evidence="7">
    <location>
        <begin position="21"/>
        <end position="47"/>
    </location>
</feature>
<dbReference type="Pfam" id="PF00528">
    <property type="entry name" value="BPD_transp_1"/>
    <property type="match status" value="1"/>
</dbReference>
<name>A0AAU8DN13_9ACTN</name>
<dbReference type="PANTHER" id="PTHR32243:SF18">
    <property type="entry name" value="INNER MEMBRANE ABC TRANSPORTER PERMEASE PROTEIN YCJP"/>
    <property type="match status" value="1"/>
</dbReference>
<comment type="subcellular location">
    <subcellularLocation>
        <location evidence="1 7">Cell membrane</location>
        <topology evidence="1 7">Multi-pass membrane protein</topology>
    </subcellularLocation>
</comment>
<evidence type="ECO:0000256" key="4">
    <source>
        <dbReference type="ARBA" id="ARBA00022692"/>
    </source>
</evidence>
<proteinExistence type="inferred from homology"/>
<evidence type="ECO:0000259" key="8">
    <source>
        <dbReference type="PROSITE" id="PS50928"/>
    </source>
</evidence>
<evidence type="ECO:0000256" key="2">
    <source>
        <dbReference type="ARBA" id="ARBA00022448"/>
    </source>
</evidence>
<accession>A0AAU8DN13</accession>
<keyword evidence="6 7" id="KW-0472">Membrane</keyword>
<protein>
    <submittedName>
        <fullName evidence="9">Carbohydrate ABC transporter permease</fullName>
    </submittedName>
</protein>
<comment type="similarity">
    <text evidence="7">Belongs to the binding-protein-dependent transport system permease family.</text>
</comment>
<dbReference type="InterPro" id="IPR035906">
    <property type="entry name" value="MetI-like_sf"/>
</dbReference>
<feature type="domain" description="ABC transmembrane type-1" evidence="8">
    <location>
        <begin position="87"/>
        <end position="278"/>
    </location>
</feature>
<keyword evidence="2 7" id="KW-0813">Transport</keyword>
<sequence>MTRAPISVPRPPVRRRRQTRRMLAGSVWNLLGVLVGLVMIFPVYWMLASSFKLGVNLRRVDPQWFPAPFTTDSYRRALEQPRFLGSLLNSLVVVGSTALIALVIGFLAALALARMNFTGRKALVILVITIQMVPIEGLIIPMYLMLNKAHLTDKSIGLILAYLSFVLPFTVWMLRGFIAAVPKDLEEAAMVDGCTRGQAFRRIILPLAAPGLVATTVFAVIQAWNEYLFAYVLIKQNTNQTITVWLDTFITTKGVDWGALMAASTLVALPIVVLFAIIQRKVATGLTAGAVKG</sequence>
<gene>
    <name evidence="9" type="ORF">ABLG96_21165</name>
</gene>
<dbReference type="InterPro" id="IPR000515">
    <property type="entry name" value="MetI-like"/>
</dbReference>
<evidence type="ECO:0000256" key="5">
    <source>
        <dbReference type="ARBA" id="ARBA00022989"/>
    </source>
</evidence>
<evidence type="ECO:0000256" key="3">
    <source>
        <dbReference type="ARBA" id="ARBA00022475"/>
    </source>
</evidence>
<dbReference type="SUPFAM" id="SSF161098">
    <property type="entry name" value="MetI-like"/>
    <property type="match status" value="1"/>
</dbReference>
<feature type="transmembrane region" description="Helical" evidence="7">
    <location>
        <begin position="156"/>
        <end position="182"/>
    </location>
</feature>
<dbReference type="GO" id="GO:0055085">
    <property type="term" value="P:transmembrane transport"/>
    <property type="evidence" value="ECO:0007669"/>
    <property type="project" value="InterPro"/>
</dbReference>
<feature type="transmembrane region" description="Helical" evidence="7">
    <location>
        <begin position="257"/>
        <end position="278"/>
    </location>
</feature>
<evidence type="ECO:0000256" key="6">
    <source>
        <dbReference type="ARBA" id="ARBA00023136"/>
    </source>
</evidence>
<keyword evidence="4 7" id="KW-0812">Transmembrane</keyword>
<keyword evidence="5 7" id="KW-1133">Transmembrane helix</keyword>
<reference evidence="9" key="1">
    <citation type="submission" date="2024-05" db="EMBL/GenBank/DDBJ databases">
        <authorList>
            <person name="Cai S.Y."/>
            <person name="Jin L.M."/>
            <person name="Li H.R."/>
        </authorList>
    </citation>
    <scope>NUCLEOTIDE SEQUENCE</scope>
    <source>
        <strain evidence="9">A5-74</strain>
    </source>
</reference>
<dbReference type="EMBL" id="CP159218">
    <property type="protein sequence ID" value="XCG63661.1"/>
    <property type="molecule type" value="Genomic_DNA"/>
</dbReference>
<dbReference type="AlphaFoldDB" id="A0AAU8DN13"/>
<evidence type="ECO:0000313" key="9">
    <source>
        <dbReference type="EMBL" id="XCG63661.1"/>
    </source>
</evidence>